<dbReference type="Pfam" id="PF08501">
    <property type="entry name" value="Shikimate_dh_N"/>
    <property type="match status" value="1"/>
</dbReference>
<evidence type="ECO:0000313" key="4">
    <source>
        <dbReference type="EMBL" id="MBU8872883.1"/>
    </source>
</evidence>
<dbReference type="PANTHER" id="PTHR21089">
    <property type="entry name" value="SHIKIMATE DEHYDROGENASE"/>
    <property type="match status" value="1"/>
</dbReference>
<evidence type="ECO:0000256" key="2">
    <source>
        <dbReference type="ARBA" id="ARBA00023141"/>
    </source>
</evidence>
<gene>
    <name evidence="4" type="ORF">KQ910_03870</name>
</gene>
<proteinExistence type="predicted"/>
<evidence type="ECO:0000256" key="1">
    <source>
        <dbReference type="ARBA" id="ARBA00004871"/>
    </source>
</evidence>
<keyword evidence="5" id="KW-1185">Reference proteome</keyword>
<evidence type="ECO:0000313" key="5">
    <source>
        <dbReference type="Proteomes" id="UP000727907"/>
    </source>
</evidence>
<dbReference type="EMBL" id="JAHOPB010000001">
    <property type="protein sequence ID" value="MBU8872883.1"/>
    <property type="molecule type" value="Genomic_DNA"/>
</dbReference>
<sequence>MNPAEPQLFNGLFQVNGATRLYGTIGDPIRQLRMTGVMPQVFAATGANAVWLPFEGGADLLPLMLDALTKMRNLGGFTVTIPHKTAIIDLLGRATPRARAAGSVNLVRRDPDGVLAGDNVDGVGFVRGLEAQGHRVKGASVWLVGLGGAGGGIAAALCEAGVGRLLVTEIDDARASTAIDRLLAHYPNVPVAEVQTPPKGIHIAINATPLGLRPDDPQSFDPVTLDADVVVADVIMSPVETPLLQRARTHARRIHHGRHMLDHQVPLYLDWFGIDAKGVDIIRLVRSIG</sequence>
<keyword evidence="2" id="KW-0028">Amino-acid biosynthesis</keyword>
<dbReference type="RefSeq" id="WP_216957162.1">
    <property type="nucleotide sequence ID" value="NZ_JAHOPB010000001.1"/>
</dbReference>
<dbReference type="InterPro" id="IPR013708">
    <property type="entry name" value="Shikimate_DH-bd_N"/>
</dbReference>
<protein>
    <submittedName>
        <fullName evidence="4">Shikimate dehydrogenase</fullName>
    </submittedName>
</protein>
<name>A0ABS6IHX9_9HYPH</name>
<comment type="caution">
    <text evidence="4">The sequence shown here is derived from an EMBL/GenBank/DDBJ whole genome shotgun (WGS) entry which is preliminary data.</text>
</comment>
<feature type="domain" description="Shikimate dehydrogenase substrate binding N-terminal" evidence="3">
    <location>
        <begin position="25"/>
        <end position="107"/>
    </location>
</feature>
<reference evidence="4 5" key="1">
    <citation type="submission" date="2021-06" db="EMBL/GenBank/DDBJ databases">
        <authorList>
            <person name="Lee D.H."/>
        </authorList>
    </citation>
    <scope>NUCLEOTIDE SEQUENCE [LARGE SCALE GENOMIC DNA]</scope>
    <source>
        <strain evidence="4 5">MMS21-HV4-11</strain>
    </source>
</reference>
<comment type="pathway">
    <text evidence="1">Metabolic intermediate biosynthesis; chorismate biosynthesis; chorismate from D-erythrose 4-phosphate and phosphoenolpyruvate: step 4/7.</text>
</comment>
<dbReference type="InterPro" id="IPR022893">
    <property type="entry name" value="Shikimate_DH_fam"/>
</dbReference>
<dbReference type="PANTHER" id="PTHR21089:SF1">
    <property type="entry name" value="BIFUNCTIONAL 3-DEHYDROQUINATE DEHYDRATASE_SHIKIMATE DEHYDROGENASE, CHLOROPLASTIC"/>
    <property type="match status" value="1"/>
</dbReference>
<evidence type="ECO:0000259" key="3">
    <source>
        <dbReference type="Pfam" id="PF08501"/>
    </source>
</evidence>
<dbReference type="Proteomes" id="UP000727907">
    <property type="component" value="Unassembled WGS sequence"/>
</dbReference>
<organism evidence="4 5">
    <name type="scientific">Reyranella humidisoli</name>
    <dbReference type="NCBI Taxonomy" id="2849149"/>
    <lineage>
        <taxon>Bacteria</taxon>
        <taxon>Pseudomonadati</taxon>
        <taxon>Pseudomonadota</taxon>
        <taxon>Alphaproteobacteria</taxon>
        <taxon>Hyphomicrobiales</taxon>
        <taxon>Reyranellaceae</taxon>
        <taxon>Reyranella</taxon>
    </lineage>
</organism>
<keyword evidence="2" id="KW-0057">Aromatic amino acid biosynthesis</keyword>
<accession>A0ABS6IHX9</accession>